<keyword evidence="1" id="KW-1185">Reference proteome</keyword>
<protein>
    <submittedName>
        <fullName evidence="2">Uncharacterized protein</fullName>
    </submittedName>
</protein>
<accession>A0A915JF48</accession>
<proteinExistence type="predicted"/>
<reference evidence="2" key="1">
    <citation type="submission" date="2022-11" db="UniProtKB">
        <authorList>
            <consortium name="WormBaseParasite"/>
        </authorList>
    </citation>
    <scope>IDENTIFICATION</scope>
</reference>
<dbReference type="Proteomes" id="UP000887565">
    <property type="component" value="Unplaced"/>
</dbReference>
<organism evidence="1 2">
    <name type="scientific">Romanomermis culicivorax</name>
    <name type="common">Nematode worm</name>
    <dbReference type="NCBI Taxonomy" id="13658"/>
    <lineage>
        <taxon>Eukaryota</taxon>
        <taxon>Metazoa</taxon>
        <taxon>Ecdysozoa</taxon>
        <taxon>Nematoda</taxon>
        <taxon>Enoplea</taxon>
        <taxon>Dorylaimia</taxon>
        <taxon>Mermithida</taxon>
        <taxon>Mermithoidea</taxon>
        <taxon>Mermithidae</taxon>
        <taxon>Romanomermis</taxon>
    </lineage>
</organism>
<sequence length="167" mass="18760">MTGFFLATNIASTMSKEIIDSLNELLNSLFFHKCCTKPLNYEAEESASYHKHYSLSPGGQSLNKTFCLIKQQDCRRYAKEPPIILSVDRLRHPSYQQIQALLDDHHYYSSAASIPRASSSSAVSNYSGIGGNGQWCCYYNNDDFDCLNSIAFYDGTEQIVNSLKRSA</sequence>
<name>A0A915JF48_ROMCU</name>
<dbReference type="AlphaFoldDB" id="A0A915JF48"/>
<dbReference type="WBParaSite" id="nRc.2.0.1.t24435-RA">
    <property type="protein sequence ID" value="nRc.2.0.1.t24435-RA"/>
    <property type="gene ID" value="nRc.2.0.1.g24435"/>
</dbReference>
<evidence type="ECO:0000313" key="1">
    <source>
        <dbReference type="Proteomes" id="UP000887565"/>
    </source>
</evidence>
<evidence type="ECO:0000313" key="2">
    <source>
        <dbReference type="WBParaSite" id="nRc.2.0.1.t24435-RA"/>
    </source>
</evidence>